<gene>
    <name evidence="2" type="ORF">NQF87_08470</name>
</gene>
<keyword evidence="1" id="KW-0732">Signal</keyword>
<comment type="caution">
    <text evidence="2">The sequence shown here is derived from an EMBL/GenBank/DDBJ whole genome shotgun (WGS) entry which is preliminary data.</text>
</comment>
<reference evidence="2" key="1">
    <citation type="submission" date="2022-07" db="EMBL/GenBank/DDBJ databases">
        <title>Bombella genomes.</title>
        <authorList>
            <person name="Harer L."/>
            <person name="Styblova S."/>
            <person name="Ehrmann M."/>
        </authorList>
    </citation>
    <scope>NUCLEOTIDE SEQUENCE</scope>
    <source>
        <strain evidence="2">TMW 2.2559</strain>
    </source>
</reference>
<dbReference type="EMBL" id="JANIDV010000008">
    <property type="protein sequence ID" value="MCX5617000.1"/>
    <property type="molecule type" value="Genomic_DNA"/>
</dbReference>
<evidence type="ECO:0000256" key="1">
    <source>
        <dbReference type="SAM" id="SignalP"/>
    </source>
</evidence>
<protein>
    <submittedName>
        <fullName evidence="2">Uncharacterized protein</fullName>
    </submittedName>
</protein>
<keyword evidence="3" id="KW-1185">Reference proteome</keyword>
<organism evidence="2 3">
    <name type="scientific">Bombella dulcis</name>
    <dbReference type="NCBI Taxonomy" id="2967339"/>
    <lineage>
        <taxon>Bacteria</taxon>
        <taxon>Pseudomonadati</taxon>
        <taxon>Pseudomonadota</taxon>
        <taxon>Alphaproteobacteria</taxon>
        <taxon>Acetobacterales</taxon>
        <taxon>Acetobacteraceae</taxon>
        <taxon>Bombella</taxon>
    </lineage>
</organism>
<proteinExistence type="predicted"/>
<dbReference type="RefSeq" id="WP_266127978.1">
    <property type="nucleotide sequence ID" value="NZ_JANIDV010000008.1"/>
</dbReference>
<accession>A0ABT3WD40</accession>
<dbReference type="Proteomes" id="UP001165633">
    <property type="component" value="Unassembled WGS sequence"/>
</dbReference>
<sequence length="140" mass="15404">MRIIVTRIGIVLSLVLGLLGTPLAAQADTINDLSERLMQAMRDTEEQDYDSNAADRVDQIKREFDNKISEIAKKEGSKARAALKKAIIAWMAYQKAMGKAVKASHSESGGDDGAVAVSHFNAMTSQELLKILDQFFPKHQ</sequence>
<evidence type="ECO:0000313" key="3">
    <source>
        <dbReference type="Proteomes" id="UP001165633"/>
    </source>
</evidence>
<feature type="chain" id="PRO_5046586103" evidence="1">
    <location>
        <begin position="28"/>
        <end position="140"/>
    </location>
</feature>
<name>A0ABT3WD40_9PROT</name>
<evidence type="ECO:0000313" key="2">
    <source>
        <dbReference type="EMBL" id="MCX5617000.1"/>
    </source>
</evidence>
<feature type="signal peptide" evidence="1">
    <location>
        <begin position="1"/>
        <end position="27"/>
    </location>
</feature>